<dbReference type="Proteomes" id="UP000420707">
    <property type="component" value="Unassembled WGS sequence"/>
</dbReference>
<organism evidence="1 4">
    <name type="scientific">Segatella copri</name>
    <dbReference type="NCBI Taxonomy" id="165179"/>
    <lineage>
        <taxon>Bacteria</taxon>
        <taxon>Pseudomonadati</taxon>
        <taxon>Bacteroidota</taxon>
        <taxon>Bacteroidia</taxon>
        <taxon>Bacteroidales</taxon>
        <taxon>Prevotellaceae</taxon>
        <taxon>Segatella</taxon>
    </lineage>
</organism>
<dbReference type="EMBL" id="JAPDVG010000001">
    <property type="protein sequence ID" value="MCW4132588.1"/>
    <property type="molecule type" value="Genomic_DNA"/>
</dbReference>
<reference evidence="3" key="1">
    <citation type="submission" date="2019-09" db="EMBL/GenBank/DDBJ databases">
        <title>Distinct polysaccharide growth profiles of human intestinal Prevotella copri isolates.</title>
        <authorList>
            <person name="Fehlner-Peach H."/>
            <person name="Magnabosco C."/>
            <person name="Raghavan V."/>
            <person name="Scher J.U."/>
            <person name="Tett A."/>
            <person name="Cox L.M."/>
            <person name="Gottsegen C."/>
            <person name="Watters A."/>
            <person name="Wiltshire- Gordon J.D."/>
            <person name="Segata N."/>
            <person name="Bonneau R."/>
            <person name="Littman D.R."/>
        </authorList>
    </citation>
    <scope>NUCLEOTIDE SEQUENCE [LARGE SCALE GENOMIC DNA]</scope>
    <source>
        <strain evidence="3">iAP146</strain>
    </source>
</reference>
<proteinExistence type="predicted"/>
<reference evidence="2" key="3">
    <citation type="submission" date="2023-08" db="EMBL/GenBank/DDBJ databases">
        <title>Distinct polysaccharide growth profiles of human intestinal Prevotella copri isolates.</title>
        <authorList>
            <person name="Fehlner-Peach H."/>
            <person name="Magnabosco C."/>
            <person name="Raghavan V."/>
            <person name="Scher J.U."/>
            <person name="Tett A."/>
            <person name="Cox L.M."/>
            <person name="Gottsegen C."/>
            <person name="Watters A."/>
            <person name="Wiltshire- Gordon J.D."/>
            <person name="Segata N."/>
            <person name="Bonneau R."/>
            <person name="Littman D.R."/>
        </authorList>
    </citation>
    <scope>NUCLEOTIDE SEQUENCE</scope>
    <source>
        <strain evidence="2">IAP146</strain>
    </source>
</reference>
<evidence type="ECO:0000313" key="1">
    <source>
        <dbReference type="EMBL" id="MCW4132588.1"/>
    </source>
</evidence>
<comment type="caution">
    <text evidence="1">The sequence shown here is derived from an EMBL/GenBank/DDBJ whole genome shotgun (WGS) entry which is preliminary data.</text>
</comment>
<dbReference type="AlphaFoldDB" id="A0AAP6N4S2"/>
<reference evidence="1" key="2">
    <citation type="submission" date="2022-11" db="EMBL/GenBank/DDBJ databases">
        <title>Genomic repertoires linked with pathogenic potency of arthritogenic Prevotella copri isolated from the gut of rheumatoid arthritis patients.</title>
        <authorList>
            <person name="Nii T."/>
            <person name="Maeda Y."/>
            <person name="Motooka D."/>
            <person name="Naito M."/>
            <person name="Matsumoto Y."/>
            <person name="Ogawa T."/>
            <person name="Oguro-Igashira E."/>
            <person name="Kishikawa T."/>
            <person name="Yamashita M."/>
            <person name="Koizumi S."/>
            <person name="Kurakawa T."/>
            <person name="Okumura R."/>
            <person name="Kayama H."/>
            <person name="Murakami M."/>
            <person name="Sakaguchi T."/>
            <person name="Das B."/>
            <person name="Nakamura S."/>
            <person name="Okada Y."/>
            <person name="Kumanogoh A."/>
            <person name="Takeda K."/>
        </authorList>
    </citation>
    <scope>NUCLEOTIDE SEQUENCE</scope>
    <source>
        <strain evidence="1">H019-1</strain>
    </source>
</reference>
<dbReference type="EMBL" id="VZCR01000043">
    <property type="protein sequence ID" value="MQN31659.1"/>
    <property type="molecule type" value="Genomic_DNA"/>
</dbReference>
<dbReference type="Pfam" id="PF10387">
    <property type="entry name" value="DUF2442"/>
    <property type="match status" value="1"/>
</dbReference>
<dbReference type="SUPFAM" id="SSF143880">
    <property type="entry name" value="NE0471 N-terminal domain-like"/>
    <property type="match status" value="1"/>
</dbReference>
<name>A0AAP6N4S2_9BACT</name>
<protein>
    <submittedName>
        <fullName evidence="1">DUF2442 domain-containing protein</fullName>
    </submittedName>
</protein>
<evidence type="ECO:0000313" key="3">
    <source>
        <dbReference type="Proteomes" id="UP000420707"/>
    </source>
</evidence>
<dbReference type="InterPro" id="IPR036782">
    <property type="entry name" value="NE0471-like_N"/>
</dbReference>
<dbReference type="InterPro" id="IPR018841">
    <property type="entry name" value="DUF2442"/>
</dbReference>
<dbReference type="Proteomes" id="UP001209417">
    <property type="component" value="Unassembled WGS sequence"/>
</dbReference>
<evidence type="ECO:0000313" key="4">
    <source>
        <dbReference type="Proteomes" id="UP001209417"/>
    </source>
</evidence>
<sequence>MILTIKDVDYLGDYTLLCTFNDGVKKKVDLTSLLKYPAFSELKDKNKFIQFGLDQTIFWANGADIAPEYLYEHGVTADN</sequence>
<dbReference type="RefSeq" id="WP_153085333.1">
    <property type="nucleotide sequence ID" value="NZ_JAPDVE010000014.1"/>
</dbReference>
<dbReference type="Gene3D" id="3.30.2020.10">
    <property type="entry name" value="NE0471-like N-terminal domain"/>
    <property type="match status" value="1"/>
</dbReference>
<gene>
    <name evidence="2" type="ORF">F7D90_06775</name>
    <name evidence="1" type="ORF">ONT19_13560</name>
</gene>
<accession>A0AAP6N4S2</accession>
<evidence type="ECO:0000313" key="2">
    <source>
        <dbReference type="EMBL" id="MQN31659.1"/>
    </source>
</evidence>